<dbReference type="SUPFAM" id="SSF48264">
    <property type="entry name" value="Cytochrome P450"/>
    <property type="match status" value="1"/>
</dbReference>
<evidence type="ECO:0000256" key="4">
    <source>
        <dbReference type="ARBA" id="ARBA00010617"/>
    </source>
</evidence>
<comment type="pathway">
    <text evidence="3">Secondary metabolite biosynthesis.</text>
</comment>
<dbReference type="GO" id="GO:0020037">
    <property type="term" value="F:heme binding"/>
    <property type="evidence" value="ECO:0007669"/>
    <property type="project" value="InterPro"/>
</dbReference>
<organism evidence="14">
    <name type="scientific">Ganoderma boninense</name>
    <dbReference type="NCBI Taxonomy" id="34458"/>
    <lineage>
        <taxon>Eukaryota</taxon>
        <taxon>Fungi</taxon>
        <taxon>Dikarya</taxon>
        <taxon>Basidiomycota</taxon>
        <taxon>Agaricomycotina</taxon>
        <taxon>Agaricomycetes</taxon>
        <taxon>Polyporales</taxon>
        <taxon>Polyporaceae</taxon>
        <taxon>Ganoderma</taxon>
    </lineage>
</organism>
<keyword evidence="10" id="KW-0408">Iron</keyword>
<keyword evidence="7" id="KW-0479">Metal-binding</keyword>
<dbReference type="Pfam" id="PF00067">
    <property type="entry name" value="p450"/>
    <property type="match status" value="2"/>
</dbReference>
<dbReference type="GO" id="GO:0004497">
    <property type="term" value="F:monooxygenase activity"/>
    <property type="evidence" value="ECO:0007669"/>
    <property type="project" value="UniProtKB-KW"/>
</dbReference>
<keyword evidence="6 13" id="KW-0812">Transmembrane</keyword>
<dbReference type="GO" id="GO:0008233">
    <property type="term" value="F:peptidase activity"/>
    <property type="evidence" value="ECO:0007669"/>
    <property type="project" value="UniProtKB-KW"/>
</dbReference>
<keyword evidence="5" id="KW-0349">Heme</keyword>
<dbReference type="GO" id="GO:0006508">
    <property type="term" value="P:proteolysis"/>
    <property type="evidence" value="ECO:0007669"/>
    <property type="project" value="UniProtKB-KW"/>
</dbReference>
<evidence type="ECO:0000256" key="8">
    <source>
        <dbReference type="ARBA" id="ARBA00022989"/>
    </source>
</evidence>
<evidence type="ECO:0000256" key="12">
    <source>
        <dbReference type="ARBA" id="ARBA00023136"/>
    </source>
</evidence>
<dbReference type="PANTHER" id="PTHR46300">
    <property type="entry name" value="P450, PUTATIVE (EUROFUNG)-RELATED-RELATED"/>
    <property type="match status" value="1"/>
</dbReference>
<evidence type="ECO:0000256" key="9">
    <source>
        <dbReference type="ARBA" id="ARBA00023002"/>
    </source>
</evidence>
<dbReference type="InterPro" id="IPR002401">
    <property type="entry name" value="Cyt_P450_E_grp-I"/>
</dbReference>
<evidence type="ECO:0000256" key="3">
    <source>
        <dbReference type="ARBA" id="ARBA00005179"/>
    </source>
</evidence>
<reference evidence="14" key="1">
    <citation type="submission" date="2019-10" db="EMBL/GenBank/DDBJ databases">
        <authorList>
            <person name="Nor Muhammad N."/>
        </authorList>
    </citation>
    <scope>NUCLEOTIDE SEQUENCE</scope>
</reference>
<sequence>MPFHTPTTWPWVACAIILSLAIAICGRRKNARLPPGPTPFPILGNVLDFPRKHLGREFAAMSKTFGDVVHLDMLGQNVIVLGSLKAARDLLDKRSANYSDRPSSVMVELVEYDWLTALAPYGPRWRQHRRALHSVMAPDALSQYEAVQVDVARNFLRMVFSDPQGLASHIEFASASAILKVIYGIEIREANDRHYEMVDRMRAVAETISIPGNFPVEAFPVLRYLPSWFPGGGFKMWAADAKRGRIAHLRVPVQEGDGRGGKSQLCLWIFWTWVHTDEDAALQIKNPSRPSAIKRIFQLEGPRTQAEQSSELYRTCKDVAATCFLGGADTGNATVGAFFFAMAAYPEAQKKAQRELDAVVGTARLPDFSDRHRFLTSMRS</sequence>
<accession>A0A5K1K820</accession>
<evidence type="ECO:0000256" key="13">
    <source>
        <dbReference type="SAM" id="Phobius"/>
    </source>
</evidence>
<dbReference type="GO" id="GO:0016705">
    <property type="term" value="F:oxidoreductase activity, acting on paired donors, with incorporation or reduction of molecular oxygen"/>
    <property type="evidence" value="ECO:0007669"/>
    <property type="project" value="InterPro"/>
</dbReference>
<dbReference type="Gene3D" id="1.10.630.10">
    <property type="entry name" value="Cytochrome P450"/>
    <property type="match status" value="1"/>
</dbReference>
<dbReference type="InterPro" id="IPR050364">
    <property type="entry name" value="Cytochrome_P450_fung"/>
</dbReference>
<dbReference type="InterPro" id="IPR001128">
    <property type="entry name" value="Cyt_P450"/>
</dbReference>
<comment type="cofactor">
    <cofactor evidence="1">
        <name>heme</name>
        <dbReference type="ChEBI" id="CHEBI:30413"/>
    </cofactor>
</comment>
<proteinExistence type="inferred from homology"/>
<dbReference type="PANTHER" id="PTHR46300:SF7">
    <property type="entry name" value="P450, PUTATIVE (EUROFUNG)-RELATED"/>
    <property type="match status" value="1"/>
</dbReference>
<evidence type="ECO:0000256" key="10">
    <source>
        <dbReference type="ARBA" id="ARBA00023004"/>
    </source>
</evidence>
<keyword evidence="14" id="KW-0645">Protease</keyword>
<evidence type="ECO:0000256" key="2">
    <source>
        <dbReference type="ARBA" id="ARBA00004167"/>
    </source>
</evidence>
<dbReference type="GO" id="GO:0005506">
    <property type="term" value="F:iron ion binding"/>
    <property type="evidence" value="ECO:0007669"/>
    <property type="project" value="InterPro"/>
</dbReference>
<dbReference type="EMBL" id="LR730363">
    <property type="protein sequence ID" value="VWP02625.1"/>
    <property type="molecule type" value="Genomic_DNA"/>
</dbReference>
<evidence type="ECO:0000256" key="11">
    <source>
        <dbReference type="ARBA" id="ARBA00023033"/>
    </source>
</evidence>
<dbReference type="AlphaFoldDB" id="A0A5K1K820"/>
<dbReference type="InterPro" id="IPR036396">
    <property type="entry name" value="Cyt_P450_sf"/>
</dbReference>
<comment type="similarity">
    <text evidence="4">Belongs to the cytochrome P450 family.</text>
</comment>
<evidence type="ECO:0000256" key="7">
    <source>
        <dbReference type="ARBA" id="ARBA00022723"/>
    </source>
</evidence>
<evidence type="ECO:0000256" key="5">
    <source>
        <dbReference type="ARBA" id="ARBA00022617"/>
    </source>
</evidence>
<keyword evidence="11" id="KW-0503">Monooxygenase</keyword>
<protein>
    <submittedName>
        <fullName evidence="14">Candidapepsin (Aspartate protease) (Secreted aspartic proteinase) (SAPT))</fullName>
        <ecNumber evidence="14">3.4.23.24</ecNumber>
    </submittedName>
</protein>
<gene>
    <name evidence="14" type="primary">Q00663</name>
</gene>
<keyword evidence="12 13" id="KW-0472">Membrane</keyword>
<evidence type="ECO:0000313" key="14">
    <source>
        <dbReference type="EMBL" id="VWP02625.1"/>
    </source>
</evidence>
<evidence type="ECO:0000256" key="6">
    <source>
        <dbReference type="ARBA" id="ARBA00022692"/>
    </source>
</evidence>
<keyword evidence="14" id="KW-0378">Hydrolase</keyword>
<dbReference type="PRINTS" id="PR00463">
    <property type="entry name" value="EP450I"/>
</dbReference>
<name>A0A5K1K820_9APHY</name>
<feature type="transmembrane region" description="Helical" evidence="13">
    <location>
        <begin position="6"/>
        <end position="25"/>
    </location>
</feature>
<keyword evidence="9" id="KW-0560">Oxidoreductase</keyword>
<evidence type="ECO:0000256" key="1">
    <source>
        <dbReference type="ARBA" id="ARBA00001971"/>
    </source>
</evidence>
<dbReference type="GO" id="GO:0016020">
    <property type="term" value="C:membrane"/>
    <property type="evidence" value="ECO:0007669"/>
    <property type="project" value="UniProtKB-SubCell"/>
</dbReference>
<dbReference type="EC" id="3.4.23.24" evidence="14"/>
<keyword evidence="8 13" id="KW-1133">Transmembrane helix</keyword>
<comment type="subcellular location">
    <subcellularLocation>
        <location evidence="2">Membrane</location>
        <topology evidence="2">Single-pass membrane protein</topology>
    </subcellularLocation>
</comment>